<protein>
    <submittedName>
        <fullName evidence="2">Glycosyltransferase</fullName>
        <ecNumber evidence="2">2.4.-.-</ecNumber>
    </submittedName>
</protein>
<feature type="compositionally biased region" description="Gly residues" evidence="1">
    <location>
        <begin position="40"/>
        <end position="51"/>
    </location>
</feature>
<dbReference type="Proteomes" id="UP001212803">
    <property type="component" value="Chromosome"/>
</dbReference>
<evidence type="ECO:0000313" key="2">
    <source>
        <dbReference type="EMBL" id="WBL36520.1"/>
    </source>
</evidence>
<dbReference type="EMBL" id="CP115149">
    <property type="protein sequence ID" value="WBL36520.1"/>
    <property type="molecule type" value="Genomic_DNA"/>
</dbReference>
<dbReference type="PANTHER" id="PTHR45947">
    <property type="entry name" value="SULFOQUINOVOSYL TRANSFERASE SQD2"/>
    <property type="match status" value="1"/>
</dbReference>
<gene>
    <name evidence="2" type="ORF">O0235_02895</name>
</gene>
<feature type="region of interest" description="Disordered" evidence="1">
    <location>
        <begin position="1"/>
        <end position="23"/>
    </location>
</feature>
<accession>A0ABY7M8U3</accession>
<dbReference type="PANTHER" id="PTHR45947:SF3">
    <property type="entry name" value="SULFOQUINOVOSYL TRANSFERASE SQD2"/>
    <property type="match status" value="1"/>
</dbReference>
<evidence type="ECO:0000256" key="1">
    <source>
        <dbReference type="SAM" id="MobiDB-lite"/>
    </source>
</evidence>
<keyword evidence="2" id="KW-0808">Transferase</keyword>
<dbReference type="GO" id="GO:0016757">
    <property type="term" value="F:glycosyltransferase activity"/>
    <property type="evidence" value="ECO:0007669"/>
    <property type="project" value="UniProtKB-KW"/>
</dbReference>
<keyword evidence="2" id="KW-0328">Glycosyltransferase</keyword>
<reference evidence="2 3" key="1">
    <citation type="journal article" date="2023" name="ISME J.">
        <title>Thermophilic Dehalococcoidia with unusual traits shed light on an unexpected past.</title>
        <authorList>
            <person name="Palmer M."/>
            <person name="Covington J.K."/>
            <person name="Zhou E.M."/>
            <person name="Thomas S.C."/>
            <person name="Habib N."/>
            <person name="Seymour C.O."/>
            <person name="Lai D."/>
            <person name="Johnston J."/>
            <person name="Hashimi A."/>
            <person name="Jiao J.Y."/>
            <person name="Muok A.R."/>
            <person name="Liu L."/>
            <person name="Xian W.D."/>
            <person name="Zhi X.Y."/>
            <person name="Li M.M."/>
            <person name="Silva L.P."/>
            <person name="Bowen B.P."/>
            <person name="Louie K."/>
            <person name="Briegel A."/>
            <person name="Pett-Ridge J."/>
            <person name="Weber P.K."/>
            <person name="Tocheva E.I."/>
            <person name="Woyke T."/>
            <person name="Northen T.R."/>
            <person name="Mayali X."/>
            <person name="Li W.J."/>
            <person name="Hedlund B.P."/>
        </authorList>
    </citation>
    <scope>NUCLEOTIDE SEQUENCE [LARGE SCALE GENOMIC DNA]</scope>
    <source>
        <strain evidence="2 3">YIM 72310</strain>
    </source>
</reference>
<dbReference type="Gene3D" id="3.40.50.2000">
    <property type="entry name" value="Glycogen Phosphorylase B"/>
    <property type="match status" value="2"/>
</dbReference>
<feature type="region of interest" description="Disordered" evidence="1">
    <location>
        <begin position="40"/>
        <end position="66"/>
    </location>
</feature>
<dbReference type="InterPro" id="IPR050194">
    <property type="entry name" value="Glycosyltransferase_grp1"/>
</dbReference>
<proteinExistence type="predicted"/>
<evidence type="ECO:0000313" key="3">
    <source>
        <dbReference type="Proteomes" id="UP001212803"/>
    </source>
</evidence>
<sequence>MGARRRYRAVPPGAAERDDAGAADGRGALEAAGAVCGSAGEGEAGRTAGGGARREPGRAPALVGDGPERGRLEALFAGRPAVFTGYLRGIELAEAFASADVFVFPSATDTFGQVVLQAMASGVPPVVGTGSATAELVPAGVCGLHVAPGRPGALAAAVRRLIEDEAMRRSMGLAASEYARRFSWQALVLRLVELLAPGDAPGPVDVPRSFAK</sequence>
<dbReference type="SUPFAM" id="SSF53756">
    <property type="entry name" value="UDP-Glycosyltransferase/glycogen phosphorylase"/>
    <property type="match status" value="1"/>
</dbReference>
<organism evidence="2 3">
    <name type="scientific">Tepidiforma flava</name>
    <dbReference type="NCBI Taxonomy" id="3004094"/>
    <lineage>
        <taxon>Bacteria</taxon>
        <taxon>Bacillati</taxon>
        <taxon>Chloroflexota</taxon>
        <taxon>Tepidiformia</taxon>
        <taxon>Tepidiformales</taxon>
        <taxon>Tepidiformaceae</taxon>
        <taxon>Tepidiforma</taxon>
    </lineage>
</organism>
<dbReference type="Pfam" id="PF13692">
    <property type="entry name" value="Glyco_trans_1_4"/>
    <property type="match status" value="1"/>
</dbReference>
<dbReference type="RefSeq" id="WP_270057043.1">
    <property type="nucleotide sequence ID" value="NZ_CP115149.1"/>
</dbReference>
<name>A0ABY7M8U3_9CHLR</name>
<keyword evidence="3" id="KW-1185">Reference proteome</keyword>
<dbReference type="EC" id="2.4.-.-" evidence="2"/>